<name>A0A6M3ZZD1_9BURK</name>
<evidence type="ECO:0000313" key="1">
    <source>
        <dbReference type="EMBL" id="QJQ04496.1"/>
    </source>
</evidence>
<proteinExistence type="predicted"/>
<gene>
    <name evidence="1" type="ORF">EJG51_004240</name>
</gene>
<sequence>MQERKLIVLEAPEEFCAFAKKHGWTNLDGMGNGFSGPTERSRCNMHHQIPQVPSVPASFVQWVNASLTVFSKSTGAAVYGPVKRQYPVYRFWRSL</sequence>
<protein>
    <submittedName>
        <fullName evidence="1">Uncharacterized protein</fullName>
    </submittedName>
</protein>
<dbReference type="Proteomes" id="UP000274350">
    <property type="component" value="Chromosome"/>
</dbReference>
<reference evidence="1 2" key="1">
    <citation type="journal article" date="2019" name="Int. J. Syst. Evol. Microbiol.">
        <title>Undibacterium piscinae sp. nov., isolated from Korean shiner intestine.</title>
        <authorList>
            <person name="Lee S.Y."/>
            <person name="Kang W."/>
            <person name="Kim P.S."/>
            <person name="Kim H.S."/>
            <person name="Sung H."/>
            <person name="Shin N.R."/>
            <person name="Whon T.W."/>
            <person name="Yun J.H."/>
            <person name="Lee J.Y."/>
            <person name="Lee J.Y."/>
            <person name="Jung M.J."/>
            <person name="Jeong Y.S."/>
            <person name="Tak E.J."/>
            <person name="Han J.E."/>
            <person name="Hyun D.W."/>
            <person name="Kang M.S."/>
            <person name="Lee K.E."/>
            <person name="Lee B.H."/>
            <person name="Bae J.W."/>
        </authorList>
    </citation>
    <scope>NUCLEOTIDE SEQUENCE [LARGE SCALE GENOMIC DNA]</scope>
    <source>
        <strain evidence="1 2">S11R28</strain>
    </source>
</reference>
<keyword evidence="2" id="KW-1185">Reference proteome</keyword>
<dbReference type="AlphaFoldDB" id="A0A6M3ZZD1"/>
<organism evidence="1 2">
    <name type="scientific">Undibacterium piscinae</name>
    <dbReference type="NCBI Taxonomy" id="2495591"/>
    <lineage>
        <taxon>Bacteria</taxon>
        <taxon>Pseudomonadati</taxon>
        <taxon>Pseudomonadota</taxon>
        <taxon>Betaproteobacteria</taxon>
        <taxon>Burkholderiales</taxon>
        <taxon>Oxalobacteraceae</taxon>
        <taxon>Undibacterium</taxon>
    </lineage>
</organism>
<evidence type="ECO:0000313" key="2">
    <source>
        <dbReference type="Proteomes" id="UP000274350"/>
    </source>
</evidence>
<dbReference type="KEGG" id="upi:EJG51_004240"/>
<dbReference type="EMBL" id="CP051152">
    <property type="protein sequence ID" value="QJQ04496.1"/>
    <property type="molecule type" value="Genomic_DNA"/>
</dbReference>
<accession>A0A6M3ZZD1</accession>